<organism evidence="1 2">
    <name type="scientific">Chlorobium phaeovibrioides</name>
    <dbReference type="NCBI Taxonomy" id="1094"/>
    <lineage>
        <taxon>Bacteria</taxon>
        <taxon>Pseudomonadati</taxon>
        <taxon>Chlorobiota</taxon>
        <taxon>Chlorobiia</taxon>
        <taxon>Chlorobiales</taxon>
        <taxon>Chlorobiaceae</taxon>
        <taxon>Chlorobium/Pelodictyon group</taxon>
        <taxon>Chlorobium</taxon>
    </lineage>
</organism>
<gene>
    <name evidence="1" type="ORF">GJ685_01640</name>
</gene>
<dbReference type="Proteomes" id="UP000489351">
    <property type="component" value="Unassembled WGS sequence"/>
</dbReference>
<accession>A0ABW9UPA8</accession>
<name>A0ABW9UPA8_CHLPH</name>
<reference evidence="1 2" key="1">
    <citation type="submission" date="2019-11" db="EMBL/GenBank/DDBJ databases">
        <title>Green- and brown-colored morphotypes of Chlorobia in the stratified aquatic ecosystems of Kandalaksha Gulf (White Sea): A model for study of the accessory genome evolution.</title>
        <authorList>
            <person name="Grouzdev D.S."/>
        </authorList>
    </citation>
    <scope>NUCLEOTIDE SEQUENCE [LARGE SCALE GENOMIC DNA]</scope>
    <source>
        <strain evidence="1 2">ZM</strain>
    </source>
</reference>
<evidence type="ECO:0000313" key="2">
    <source>
        <dbReference type="Proteomes" id="UP000489351"/>
    </source>
</evidence>
<proteinExistence type="predicted"/>
<comment type="caution">
    <text evidence="1">The sequence shown here is derived from an EMBL/GenBank/DDBJ whole genome shotgun (WGS) entry which is preliminary data.</text>
</comment>
<protein>
    <recommendedName>
        <fullName evidence="3">Porin</fullName>
    </recommendedName>
</protein>
<evidence type="ECO:0008006" key="3">
    <source>
        <dbReference type="Google" id="ProtNLM"/>
    </source>
</evidence>
<sequence length="126" mass="13847">FAQNFADTDEHTYLDDDANTAYLVGLKLGKAKKPGQMEASVEYFNLGESSVNPYLTDSDRGDLTAQEVVGDFLTNVEGFKVGAKYQLIQNMQLGMTYFNTGYADAPAGTDSDWRGHMLQADAVVKF</sequence>
<feature type="non-terminal residue" evidence="1">
    <location>
        <position position="1"/>
    </location>
</feature>
<evidence type="ECO:0000313" key="1">
    <source>
        <dbReference type="EMBL" id="MWV53767.1"/>
    </source>
</evidence>
<keyword evidence="2" id="KW-1185">Reference proteome</keyword>
<dbReference type="EMBL" id="WUBZ01000003">
    <property type="protein sequence ID" value="MWV53767.1"/>
    <property type="molecule type" value="Genomic_DNA"/>
</dbReference>